<evidence type="ECO:0000256" key="4">
    <source>
        <dbReference type="ARBA" id="ARBA00022679"/>
    </source>
</evidence>
<dbReference type="NCBIfam" id="TIGR03012">
    <property type="entry name" value="sulf_tusD_dsrE"/>
    <property type="match status" value="1"/>
</dbReference>
<dbReference type="InterPro" id="IPR003787">
    <property type="entry name" value="Sulphur_relay_DsrE/F-like"/>
</dbReference>
<comment type="similarity">
    <text evidence="2">Belongs to the DsrE/TusD family.</text>
</comment>
<dbReference type="PANTHER" id="PTHR34874:SF3">
    <property type="entry name" value="SULFURTRANSFERASE TUSD"/>
    <property type="match status" value="1"/>
</dbReference>
<evidence type="ECO:0000256" key="2">
    <source>
        <dbReference type="ARBA" id="ARBA00007067"/>
    </source>
</evidence>
<dbReference type="STRING" id="430453.SAMN04487962_106111"/>
<dbReference type="Gene3D" id="3.40.1260.10">
    <property type="entry name" value="DsrEFH-like"/>
    <property type="match status" value="1"/>
</dbReference>
<dbReference type="RefSeq" id="WP_091850407.1">
    <property type="nucleotide sequence ID" value="NZ_FOHZ01000006.1"/>
</dbReference>
<dbReference type="SUPFAM" id="SSF75169">
    <property type="entry name" value="DsrEFH-like"/>
    <property type="match status" value="1"/>
</dbReference>
<dbReference type="Pfam" id="PF02635">
    <property type="entry name" value="DsrE"/>
    <property type="match status" value="1"/>
</dbReference>
<gene>
    <name evidence="5" type="ORF">SAMN04487962_106111</name>
</gene>
<dbReference type="NCBIfam" id="NF001237">
    <property type="entry name" value="PRK00207.1"/>
    <property type="match status" value="1"/>
</dbReference>
<evidence type="ECO:0000313" key="5">
    <source>
        <dbReference type="EMBL" id="SET26332.1"/>
    </source>
</evidence>
<dbReference type="InterPro" id="IPR017463">
    <property type="entry name" value="Sulphur_relay_TusD/DsrE"/>
</dbReference>
<comment type="subcellular location">
    <subcellularLocation>
        <location evidence="1">Cytoplasm</location>
    </subcellularLocation>
</comment>
<evidence type="ECO:0000256" key="1">
    <source>
        <dbReference type="ARBA" id="ARBA00004496"/>
    </source>
</evidence>
<accession>A0A1I0D2L9</accession>
<dbReference type="GO" id="GO:0002143">
    <property type="term" value="P:tRNA wobble position uridine thiolation"/>
    <property type="evidence" value="ECO:0007669"/>
    <property type="project" value="TreeGrafter"/>
</dbReference>
<dbReference type="AlphaFoldDB" id="A0A1I0D2L9"/>
<dbReference type="InterPro" id="IPR027396">
    <property type="entry name" value="DsrEFH-like"/>
</dbReference>
<organism evidence="5 6">
    <name type="scientific">Marinobacter segnicrescens</name>
    <dbReference type="NCBI Taxonomy" id="430453"/>
    <lineage>
        <taxon>Bacteria</taxon>
        <taxon>Pseudomonadati</taxon>
        <taxon>Pseudomonadota</taxon>
        <taxon>Gammaproteobacteria</taxon>
        <taxon>Pseudomonadales</taxon>
        <taxon>Marinobacteraceae</taxon>
        <taxon>Marinobacter</taxon>
    </lineage>
</organism>
<keyword evidence="3" id="KW-0963">Cytoplasm</keyword>
<name>A0A1I0D2L9_9GAMM</name>
<keyword evidence="6" id="KW-1185">Reference proteome</keyword>
<proteinExistence type="inferred from homology"/>
<evidence type="ECO:0000256" key="3">
    <source>
        <dbReference type="ARBA" id="ARBA00022490"/>
    </source>
</evidence>
<dbReference type="EMBL" id="FOHZ01000006">
    <property type="protein sequence ID" value="SET26332.1"/>
    <property type="molecule type" value="Genomic_DNA"/>
</dbReference>
<keyword evidence="4" id="KW-0808">Transferase</keyword>
<dbReference type="Proteomes" id="UP000198762">
    <property type="component" value="Unassembled WGS sequence"/>
</dbReference>
<dbReference type="OrthoDB" id="9787483at2"/>
<dbReference type="PANTHER" id="PTHR34874">
    <property type="entry name" value="PROTEIN YCHN"/>
    <property type="match status" value="1"/>
</dbReference>
<sequence length="141" mass="15069">MPDISTTSKPGYSLVITGAPYVSQAPATAHAFCQTLLETGHKIDLVFLYGDGVHLASALNTPPSDETDWTSRWQALAGEHQITPVVCIASALRRGLLNDEEARRYEKPAANLANGFAIAGLGEWVQAVTSSDRVVYFHGGA</sequence>
<dbReference type="GO" id="GO:1990228">
    <property type="term" value="C:sulfurtransferase complex"/>
    <property type="evidence" value="ECO:0007669"/>
    <property type="project" value="TreeGrafter"/>
</dbReference>
<protein>
    <submittedName>
        <fullName evidence="5">tRNA 2-thiouridine synthesizing protein D</fullName>
    </submittedName>
</protein>
<dbReference type="GO" id="GO:0097163">
    <property type="term" value="F:sulfur carrier activity"/>
    <property type="evidence" value="ECO:0007669"/>
    <property type="project" value="TreeGrafter"/>
</dbReference>
<evidence type="ECO:0000313" key="6">
    <source>
        <dbReference type="Proteomes" id="UP000198762"/>
    </source>
</evidence>
<dbReference type="GO" id="GO:0016783">
    <property type="term" value="F:sulfurtransferase activity"/>
    <property type="evidence" value="ECO:0007669"/>
    <property type="project" value="InterPro"/>
</dbReference>
<reference evidence="6" key="1">
    <citation type="submission" date="2016-10" db="EMBL/GenBank/DDBJ databases">
        <authorList>
            <person name="Varghese N."/>
            <person name="Submissions S."/>
        </authorList>
    </citation>
    <scope>NUCLEOTIDE SEQUENCE [LARGE SCALE GENOMIC DNA]</scope>
    <source>
        <strain evidence="6">CGMCC 1.6489</strain>
    </source>
</reference>